<dbReference type="Proteomes" id="UP000738349">
    <property type="component" value="Unassembled WGS sequence"/>
</dbReference>
<dbReference type="Pfam" id="PF20150">
    <property type="entry name" value="2EXR"/>
    <property type="match status" value="1"/>
</dbReference>
<name>A0A9P9DW59_9HYPO</name>
<dbReference type="AlphaFoldDB" id="A0A9P9DW59"/>
<reference evidence="2" key="1">
    <citation type="journal article" date="2021" name="Nat. Commun.">
        <title>Genetic determinants of endophytism in the Arabidopsis root mycobiome.</title>
        <authorList>
            <person name="Mesny F."/>
            <person name="Miyauchi S."/>
            <person name="Thiergart T."/>
            <person name="Pickel B."/>
            <person name="Atanasova L."/>
            <person name="Karlsson M."/>
            <person name="Huettel B."/>
            <person name="Barry K.W."/>
            <person name="Haridas S."/>
            <person name="Chen C."/>
            <person name="Bauer D."/>
            <person name="Andreopoulos W."/>
            <person name="Pangilinan J."/>
            <person name="LaButti K."/>
            <person name="Riley R."/>
            <person name="Lipzen A."/>
            <person name="Clum A."/>
            <person name="Drula E."/>
            <person name="Henrissat B."/>
            <person name="Kohler A."/>
            <person name="Grigoriev I.V."/>
            <person name="Martin F.M."/>
            <person name="Hacquard S."/>
        </authorList>
    </citation>
    <scope>NUCLEOTIDE SEQUENCE</scope>
    <source>
        <strain evidence="2">MPI-CAGE-AT-0147</strain>
    </source>
</reference>
<dbReference type="EMBL" id="JAGMUV010000020">
    <property type="protein sequence ID" value="KAH7126157.1"/>
    <property type="molecule type" value="Genomic_DNA"/>
</dbReference>
<gene>
    <name evidence="2" type="ORF">EDB81DRAFT_810489</name>
</gene>
<comment type="caution">
    <text evidence="2">The sequence shown here is derived from an EMBL/GenBank/DDBJ whole genome shotgun (WGS) entry which is preliminary data.</text>
</comment>
<dbReference type="OrthoDB" id="3596450at2759"/>
<accession>A0A9P9DW59</accession>
<evidence type="ECO:0000313" key="3">
    <source>
        <dbReference type="Proteomes" id="UP000738349"/>
    </source>
</evidence>
<keyword evidence="3" id="KW-1185">Reference proteome</keyword>
<evidence type="ECO:0000259" key="1">
    <source>
        <dbReference type="Pfam" id="PF20150"/>
    </source>
</evidence>
<feature type="domain" description="2EXR" evidence="1">
    <location>
        <begin position="6"/>
        <end position="102"/>
    </location>
</feature>
<sequence length="104" mass="11654">MAEASFHPFSDLPPEVQDLVWDAAVRPADRSHVHSFIVTNRHHKYADTASVPGFFLRFPSGWRWNVGYKLAVPHDDPSVGPISSVYLSDSGLWMACKQSRAAME</sequence>
<protein>
    <recommendedName>
        <fullName evidence="1">2EXR domain-containing protein</fullName>
    </recommendedName>
</protein>
<organism evidence="2 3">
    <name type="scientific">Dactylonectria macrodidyma</name>
    <dbReference type="NCBI Taxonomy" id="307937"/>
    <lineage>
        <taxon>Eukaryota</taxon>
        <taxon>Fungi</taxon>
        <taxon>Dikarya</taxon>
        <taxon>Ascomycota</taxon>
        <taxon>Pezizomycotina</taxon>
        <taxon>Sordariomycetes</taxon>
        <taxon>Hypocreomycetidae</taxon>
        <taxon>Hypocreales</taxon>
        <taxon>Nectriaceae</taxon>
        <taxon>Dactylonectria</taxon>
    </lineage>
</organism>
<proteinExistence type="predicted"/>
<evidence type="ECO:0000313" key="2">
    <source>
        <dbReference type="EMBL" id="KAH7126157.1"/>
    </source>
</evidence>
<dbReference type="InterPro" id="IPR045518">
    <property type="entry name" value="2EXR"/>
</dbReference>